<dbReference type="Pfam" id="PF13440">
    <property type="entry name" value="Polysacc_synt_3"/>
    <property type="match status" value="1"/>
</dbReference>
<evidence type="ECO:0000256" key="6">
    <source>
        <dbReference type="ARBA" id="ARBA00023136"/>
    </source>
</evidence>
<keyword evidence="3" id="KW-1003">Cell membrane</keyword>
<sequence>MIAALPMHDNGRLRRAWWINLASSVGAVVGSFVIGLLLARMLAPAELGLFATASAVIGVAQLLRDLGVSSYLQREPELDAERFGACVGLQIAVTAALGAALLAGAGLLAQLLGMPTLAPLIRVLTLGLVLTPFSALMAALQLRALEASRIAWVSRLGTLSWGLASIGFTQQGHGALGLAWAQVLRVLVCTIAYGFMRPPGLSWRPRWQGWRPVLRFGSGALGGNLLSGLNGLVPDLLLGRLGGSAQVAMLGRANAVVGSFQNMAGAAIGFGTLPLVARQHAAGTSLAPGLMRASALLTGAAWPLLAWIAMEREALLHLLFGSAWAGSAAAVAPLALTAALGLATHHAGLALTAIGRPHLATLLTAAQFAARLLLVGVLYDGRLASFAWALAAAVLLVLPLQQRLFERHLRLGLPQLLRADLPSLLVAGACALAATPWASLWLSAAAAFCAWPLALRLTRHPLLDELIQLARLRSTTRK</sequence>
<feature type="transmembrane region" description="Helical" evidence="7">
    <location>
        <begin position="385"/>
        <end position="404"/>
    </location>
</feature>
<keyword evidence="9" id="KW-1185">Reference proteome</keyword>
<evidence type="ECO:0000256" key="4">
    <source>
        <dbReference type="ARBA" id="ARBA00022692"/>
    </source>
</evidence>
<comment type="similarity">
    <text evidence="2">Belongs to the polysaccharide synthase family.</text>
</comment>
<evidence type="ECO:0000256" key="3">
    <source>
        <dbReference type="ARBA" id="ARBA00022475"/>
    </source>
</evidence>
<evidence type="ECO:0000256" key="2">
    <source>
        <dbReference type="ARBA" id="ARBA00007430"/>
    </source>
</evidence>
<feature type="transmembrane region" description="Helical" evidence="7">
    <location>
        <begin position="45"/>
        <end position="63"/>
    </location>
</feature>
<accession>A0ABU5DSJ4</accession>
<dbReference type="RefSeq" id="WP_320426744.1">
    <property type="nucleotide sequence ID" value="NZ_JAXCLA010000012.1"/>
</dbReference>
<evidence type="ECO:0000313" key="8">
    <source>
        <dbReference type="EMBL" id="MDY0748773.1"/>
    </source>
</evidence>
<organism evidence="8 9">
    <name type="scientific">Roseateles agri</name>
    <dbReference type="NCBI Taxonomy" id="3098619"/>
    <lineage>
        <taxon>Bacteria</taxon>
        <taxon>Pseudomonadati</taxon>
        <taxon>Pseudomonadota</taxon>
        <taxon>Betaproteobacteria</taxon>
        <taxon>Burkholderiales</taxon>
        <taxon>Sphaerotilaceae</taxon>
        <taxon>Roseateles</taxon>
    </lineage>
</organism>
<proteinExistence type="inferred from homology"/>
<keyword evidence="4 7" id="KW-0812">Transmembrane</keyword>
<dbReference type="EMBL" id="JAXCLA010000012">
    <property type="protein sequence ID" value="MDY0748773.1"/>
    <property type="molecule type" value="Genomic_DNA"/>
</dbReference>
<reference evidence="8 9" key="1">
    <citation type="submission" date="2023-11" db="EMBL/GenBank/DDBJ databases">
        <title>Paucibacter sp. nov., isolated from fresh soil in Korea.</title>
        <authorList>
            <person name="Le N.T.T."/>
        </authorList>
    </citation>
    <scope>NUCLEOTIDE SEQUENCE [LARGE SCALE GENOMIC DNA]</scope>
    <source>
        <strain evidence="8 9">R3-3</strain>
    </source>
</reference>
<evidence type="ECO:0000313" key="9">
    <source>
        <dbReference type="Proteomes" id="UP001285263"/>
    </source>
</evidence>
<feature type="transmembrane region" description="Helical" evidence="7">
    <location>
        <begin position="17"/>
        <end position="39"/>
    </location>
</feature>
<comment type="subcellular location">
    <subcellularLocation>
        <location evidence="1">Cell membrane</location>
        <topology evidence="1">Multi-pass membrane protein</topology>
    </subcellularLocation>
</comment>
<feature type="transmembrane region" description="Helical" evidence="7">
    <location>
        <begin position="359"/>
        <end position="379"/>
    </location>
</feature>
<dbReference type="Proteomes" id="UP001285263">
    <property type="component" value="Unassembled WGS sequence"/>
</dbReference>
<feature type="transmembrane region" description="Helical" evidence="7">
    <location>
        <begin position="289"/>
        <end position="310"/>
    </location>
</feature>
<keyword evidence="5 7" id="KW-1133">Transmembrane helix</keyword>
<gene>
    <name evidence="8" type="ORF">SNE35_30020</name>
</gene>
<name>A0ABU5DSJ4_9BURK</name>
<feature type="transmembrane region" description="Helical" evidence="7">
    <location>
        <begin position="120"/>
        <end position="140"/>
    </location>
</feature>
<keyword evidence="6 7" id="KW-0472">Membrane</keyword>
<feature type="transmembrane region" description="Helical" evidence="7">
    <location>
        <begin position="322"/>
        <end position="347"/>
    </location>
</feature>
<dbReference type="InterPro" id="IPR050833">
    <property type="entry name" value="Poly_Biosynth_Transport"/>
</dbReference>
<dbReference type="PANTHER" id="PTHR30250:SF10">
    <property type="entry name" value="LIPOPOLYSACCHARIDE BIOSYNTHESIS PROTEIN WZXC"/>
    <property type="match status" value="1"/>
</dbReference>
<evidence type="ECO:0000256" key="1">
    <source>
        <dbReference type="ARBA" id="ARBA00004651"/>
    </source>
</evidence>
<feature type="transmembrane region" description="Helical" evidence="7">
    <location>
        <begin position="253"/>
        <end position="277"/>
    </location>
</feature>
<dbReference type="PANTHER" id="PTHR30250">
    <property type="entry name" value="PST FAMILY PREDICTED COLANIC ACID TRANSPORTER"/>
    <property type="match status" value="1"/>
</dbReference>
<evidence type="ECO:0000256" key="7">
    <source>
        <dbReference type="SAM" id="Phobius"/>
    </source>
</evidence>
<comment type="caution">
    <text evidence="8">The sequence shown here is derived from an EMBL/GenBank/DDBJ whole genome shotgun (WGS) entry which is preliminary data.</text>
</comment>
<evidence type="ECO:0000256" key="5">
    <source>
        <dbReference type="ARBA" id="ARBA00022989"/>
    </source>
</evidence>
<feature type="transmembrane region" description="Helical" evidence="7">
    <location>
        <begin position="83"/>
        <end position="108"/>
    </location>
</feature>
<protein>
    <submittedName>
        <fullName evidence="8">Oligosaccharide flippase family protein</fullName>
    </submittedName>
</protein>